<feature type="region of interest" description="Disordered" evidence="1">
    <location>
        <begin position="1"/>
        <end position="20"/>
    </location>
</feature>
<evidence type="ECO:0000256" key="2">
    <source>
        <dbReference type="SAM" id="Phobius"/>
    </source>
</evidence>
<keyword evidence="4" id="KW-1185">Reference proteome</keyword>
<evidence type="ECO:0000313" key="3">
    <source>
        <dbReference type="EMBL" id="AYN43076.1"/>
    </source>
</evidence>
<dbReference type="RefSeq" id="WP_121790502.1">
    <property type="nucleotide sequence ID" value="NZ_CP033073.1"/>
</dbReference>
<evidence type="ECO:0000256" key="1">
    <source>
        <dbReference type="SAM" id="MobiDB-lite"/>
    </source>
</evidence>
<sequence length="92" mass="10045">MVSRKAFQAPAVGDLGPGTRQREQLRARLSDIAWTCLCVVLAVWAVLESVGSLHGSARWAYSGAAWALPALALVLRVSAVRRRTRSFPGDRR</sequence>
<accession>A0A3G2JKU6</accession>
<dbReference type="Proteomes" id="UP000268329">
    <property type="component" value="Chromosome"/>
</dbReference>
<feature type="transmembrane region" description="Helical" evidence="2">
    <location>
        <begin position="59"/>
        <end position="77"/>
    </location>
</feature>
<keyword evidence="2" id="KW-0812">Transmembrane</keyword>
<keyword evidence="2" id="KW-1133">Transmembrane helix</keyword>
<dbReference type="OrthoDB" id="4335912at2"/>
<organism evidence="3 4">
    <name type="scientific">Streptomyces dangxiongensis</name>
    <dbReference type="NCBI Taxonomy" id="1442032"/>
    <lineage>
        <taxon>Bacteria</taxon>
        <taxon>Bacillati</taxon>
        <taxon>Actinomycetota</taxon>
        <taxon>Actinomycetes</taxon>
        <taxon>Kitasatosporales</taxon>
        <taxon>Streptomycetaceae</taxon>
        <taxon>Streptomyces</taxon>
    </lineage>
</organism>
<dbReference type="AlphaFoldDB" id="A0A3G2JKU6"/>
<gene>
    <name evidence="3" type="ORF">D9753_34055</name>
</gene>
<reference evidence="3 4" key="1">
    <citation type="submission" date="2018-10" db="EMBL/GenBank/DDBJ databases">
        <title>The genome of Streptomyces dangxiongensis Z022.</title>
        <authorList>
            <person name="Zhang B."/>
        </authorList>
    </citation>
    <scope>NUCLEOTIDE SEQUENCE [LARGE SCALE GENOMIC DNA]</scope>
    <source>
        <strain evidence="3 4">Z022</strain>
    </source>
</reference>
<proteinExistence type="predicted"/>
<dbReference type="KEGG" id="sdd:D9753_34055"/>
<protein>
    <submittedName>
        <fullName evidence="3">Uncharacterized protein</fullName>
    </submittedName>
</protein>
<evidence type="ECO:0000313" key="4">
    <source>
        <dbReference type="Proteomes" id="UP000268329"/>
    </source>
</evidence>
<feature type="transmembrane region" description="Helical" evidence="2">
    <location>
        <begin position="29"/>
        <end position="47"/>
    </location>
</feature>
<keyword evidence="2" id="KW-0472">Membrane</keyword>
<name>A0A3G2JKU6_9ACTN</name>
<dbReference type="EMBL" id="CP033073">
    <property type="protein sequence ID" value="AYN43076.1"/>
    <property type="molecule type" value="Genomic_DNA"/>
</dbReference>